<proteinExistence type="predicted"/>
<dbReference type="Proteomes" id="UP000631300">
    <property type="component" value="Unassembled WGS sequence"/>
</dbReference>
<dbReference type="PANTHER" id="PTHR38442:SF1">
    <property type="entry name" value="INNER MEMBRANE PROTEIN"/>
    <property type="match status" value="1"/>
</dbReference>
<dbReference type="GO" id="GO:0005886">
    <property type="term" value="C:plasma membrane"/>
    <property type="evidence" value="ECO:0007669"/>
    <property type="project" value="TreeGrafter"/>
</dbReference>
<name>A0A918MW26_9ALTE</name>
<protein>
    <recommendedName>
        <fullName evidence="3">DUF445 domain-containing protein</fullName>
    </recommendedName>
</protein>
<reference evidence="1" key="2">
    <citation type="submission" date="2020-09" db="EMBL/GenBank/DDBJ databases">
        <authorList>
            <person name="Sun Q."/>
            <person name="Kim S."/>
        </authorList>
    </citation>
    <scope>NUCLEOTIDE SEQUENCE</scope>
    <source>
        <strain evidence="1">KCTC 22164</strain>
    </source>
</reference>
<keyword evidence="2" id="KW-1185">Reference proteome</keyword>
<dbReference type="Pfam" id="PF04286">
    <property type="entry name" value="DUF445"/>
    <property type="match status" value="1"/>
</dbReference>
<dbReference type="AlphaFoldDB" id="A0A918MW26"/>
<accession>A0A918MW26</accession>
<comment type="caution">
    <text evidence="1">The sequence shown here is derived from an EMBL/GenBank/DDBJ whole genome shotgun (WGS) entry which is preliminary data.</text>
</comment>
<dbReference type="EMBL" id="BMXP01000001">
    <property type="protein sequence ID" value="GGW75462.1"/>
    <property type="molecule type" value="Genomic_DNA"/>
</dbReference>
<organism evidence="1 2">
    <name type="scientific">Alteromonas halophila</name>
    <dbReference type="NCBI Taxonomy" id="516698"/>
    <lineage>
        <taxon>Bacteria</taxon>
        <taxon>Pseudomonadati</taxon>
        <taxon>Pseudomonadota</taxon>
        <taxon>Gammaproteobacteria</taxon>
        <taxon>Alteromonadales</taxon>
        <taxon>Alteromonadaceae</taxon>
        <taxon>Alteromonas/Salinimonas group</taxon>
        <taxon>Alteromonas</taxon>
    </lineage>
</organism>
<evidence type="ECO:0008006" key="3">
    <source>
        <dbReference type="Google" id="ProtNLM"/>
    </source>
</evidence>
<dbReference type="RefSeq" id="WP_189403470.1">
    <property type="nucleotide sequence ID" value="NZ_BMXP01000001.1"/>
</dbReference>
<gene>
    <name evidence="1" type="primary">yjiN</name>
    <name evidence="1" type="ORF">GCM10007391_04680</name>
</gene>
<dbReference type="PANTHER" id="PTHR38442">
    <property type="entry name" value="INNER MEMBRANE PROTEIN-RELATED"/>
    <property type="match status" value="1"/>
</dbReference>
<dbReference type="InterPro" id="IPR007383">
    <property type="entry name" value="DUF445"/>
</dbReference>
<reference evidence="1" key="1">
    <citation type="journal article" date="2014" name="Int. J. Syst. Evol. Microbiol.">
        <title>Complete genome sequence of Corynebacterium casei LMG S-19264T (=DSM 44701T), isolated from a smear-ripened cheese.</title>
        <authorList>
            <consortium name="US DOE Joint Genome Institute (JGI-PGF)"/>
            <person name="Walter F."/>
            <person name="Albersmeier A."/>
            <person name="Kalinowski J."/>
            <person name="Ruckert C."/>
        </authorList>
    </citation>
    <scope>NUCLEOTIDE SEQUENCE</scope>
    <source>
        <strain evidence="1">KCTC 22164</strain>
    </source>
</reference>
<sequence>MDKVRQLQRAKNQALAWLIGAALVFIATTGAQQWYPVVADSHWLGLIKMASEAALIGGLADWFAVSALFRPIPSRFPIPHTNIVARNKPAIADNLSRFVRDKFFNTQALTQLIESSQPARGAGRWLQRRQNAGRAAGYLNDIFAGSLHLIDDAPVKAMLLDTSKRALNNLNLVPLIGAAFRLMSKERHHQALLNRLLMRLTAMLSTPAAREQLAEKLNSWLKTEHARLSRLLPSSWLSRQGADIAVNAIASTLQDINDDPAHPARRELDRQIAVFIRRLERDPEYAEKIDAVKHRLLNNAALHHYLHTLWEDLHQWLERDLASPQGKTVTALTDVFEGIGQRISTTPALAASLDKHISEAGQYMAPELAEFLTEHIRQTILAWDETALVEQIELNIGSDLQRVRINGTLVGGLIGALLYGIEQAIGLFR</sequence>
<evidence type="ECO:0000313" key="1">
    <source>
        <dbReference type="EMBL" id="GGW75462.1"/>
    </source>
</evidence>
<evidence type="ECO:0000313" key="2">
    <source>
        <dbReference type="Proteomes" id="UP000631300"/>
    </source>
</evidence>